<gene>
    <name evidence="1" type="ORF">K3G42_011130</name>
</gene>
<evidence type="ECO:0000313" key="2">
    <source>
        <dbReference type="Proteomes" id="UP000827872"/>
    </source>
</evidence>
<dbReference type="Proteomes" id="UP000827872">
    <property type="component" value="Linkage Group LG06"/>
</dbReference>
<evidence type="ECO:0000313" key="1">
    <source>
        <dbReference type="EMBL" id="KAH8006688.1"/>
    </source>
</evidence>
<organism evidence="1 2">
    <name type="scientific">Sphaerodactylus townsendi</name>
    <dbReference type="NCBI Taxonomy" id="933632"/>
    <lineage>
        <taxon>Eukaryota</taxon>
        <taxon>Metazoa</taxon>
        <taxon>Chordata</taxon>
        <taxon>Craniata</taxon>
        <taxon>Vertebrata</taxon>
        <taxon>Euteleostomi</taxon>
        <taxon>Lepidosauria</taxon>
        <taxon>Squamata</taxon>
        <taxon>Bifurcata</taxon>
        <taxon>Gekkota</taxon>
        <taxon>Sphaerodactylidae</taxon>
        <taxon>Sphaerodactylus</taxon>
    </lineage>
</organism>
<proteinExistence type="predicted"/>
<accession>A0ACB8FM80</accession>
<sequence>METLRSLGSSPGWVREDRSSCAFAWKSCWVYRETVGPPNTAQMELRDYQWEVIEPALEGKNIIIWLPTGAGKTRAAAYICKRHLENQEKSKVIVLVNTVPLVDQHLKNEFSSLKNLFQVTAISGESSQRLCFSEVVEMNDLIICTAQILQNAFQSQEEEMHVELTDFSLLVIDECHHTHKDSTYNKIMQNYLERKLKGQRNLPQIVGLTASLGTGGANSLKEAQEHILQICANLDTEKIMSSDKYKFYLNDRVQQPKKQYDLTEERPLDPFGAKIKEIMSEIHTYLNVPDLTTYFGSQIYEQRIVELQKEGAEGFCRKTRVCALHLRKYNDALLINDTVRVIDAFRTLEEFYQLERAMKELQDPTERYLVDIFDRNKEHLLAVAEDARYENPKLGKLQQVLQDRFQADSDSRGIVFVRTRQGAHALYQWVKDNVDLQQKAIKAGVLTGAGYSNQTKHMTQHEQQDVLHKFRKGQLNLLFSTSVAEEGLDIPECNIVVRYGLMTNEIAMMQARGRARASNSICSVLAKANSKEVAREQLNENLEVLMERAIERVQKMPLWEYSQTIAKLQHEAVVMRKMRELQCEERRQQHDPDLMRLYCINCNEAVCHGSDLRTIEKTHRVNINPNFRLYYRKSLDRVEIPRNFRDWEPGCSISCNKCGQAWGMEMIYRAVTLPMLSVKNFVVESPDGRRTYKQWSKVTFAIEEFDYVQYCETVFELDI</sequence>
<name>A0ACB8FM80_9SAUR</name>
<protein>
    <submittedName>
        <fullName evidence="1">Uncharacterized protein</fullName>
    </submittedName>
</protein>
<dbReference type="EMBL" id="CM037619">
    <property type="protein sequence ID" value="KAH8006688.1"/>
    <property type="molecule type" value="Genomic_DNA"/>
</dbReference>
<keyword evidence="2" id="KW-1185">Reference proteome</keyword>
<comment type="caution">
    <text evidence="1">The sequence shown here is derived from an EMBL/GenBank/DDBJ whole genome shotgun (WGS) entry which is preliminary data.</text>
</comment>
<reference evidence="1" key="1">
    <citation type="submission" date="2021-08" db="EMBL/GenBank/DDBJ databases">
        <title>The first chromosome-level gecko genome reveals the dynamic sex chromosomes of Neotropical dwarf geckos (Sphaerodactylidae: Sphaerodactylus).</title>
        <authorList>
            <person name="Pinto B.J."/>
            <person name="Keating S.E."/>
            <person name="Gamble T."/>
        </authorList>
    </citation>
    <scope>NUCLEOTIDE SEQUENCE</scope>
    <source>
        <strain evidence="1">TG3544</strain>
    </source>
</reference>